<evidence type="ECO:0000256" key="9">
    <source>
        <dbReference type="ARBA" id="ARBA00023136"/>
    </source>
</evidence>
<comment type="subcellular location">
    <subcellularLocation>
        <location evidence="1">Cell inner membrane</location>
    </subcellularLocation>
</comment>
<evidence type="ECO:0000256" key="10">
    <source>
        <dbReference type="ARBA" id="ARBA00030772"/>
    </source>
</evidence>
<evidence type="ECO:0000313" key="11">
    <source>
        <dbReference type="EMBL" id="ATU81714.1"/>
    </source>
</evidence>
<evidence type="ECO:0000256" key="1">
    <source>
        <dbReference type="ARBA" id="ARBA00004533"/>
    </source>
</evidence>
<dbReference type="GO" id="GO:0015628">
    <property type="term" value="P:protein secretion by the type II secretion system"/>
    <property type="evidence" value="ECO:0007669"/>
    <property type="project" value="InterPro"/>
</dbReference>
<dbReference type="GO" id="GO:0005886">
    <property type="term" value="C:plasma membrane"/>
    <property type="evidence" value="ECO:0007669"/>
    <property type="project" value="UniProtKB-SubCell"/>
</dbReference>
<name>A0A1Q9GZY9_PHODP</name>
<gene>
    <name evidence="11" type="primary">epsN</name>
</gene>
<keyword evidence="4" id="KW-0813">Transport</keyword>
<keyword evidence="6" id="KW-0997">Cell inner membrane</keyword>
<evidence type="ECO:0000256" key="6">
    <source>
        <dbReference type="ARBA" id="ARBA00022519"/>
    </source>
</evidence>
<keyword evidence="9" id="KW-0472">Membrane</keyword>
<dbReference type="RefSeq" id="WP_044179076.1">
    <property type="nucleotide sequence ID" value="NZ_SRHD01000024.1"/>
</dbReference>
<evidence type="ECO:0000256" key="5">
    <source>
        <dbReference type="ARBA" id="ARBA00022475"/>
    </source>
</evidence>
<proteinExistence type="inferred from homology"/>
<keyword evidence="8" id="KW-0653">Protein transport</keyword>
<dbReference type="AlphaFoldDB" id="A0A1Q9GZY9"/>
<keyword evidence="5" id="KW-1003">Cell membrane</keyword>
<accession>A0A1Q9GZY9</accession>
<evidence type="ECO:0000256" key="8">
    <source>
        <dbReference type="ARBA" id="ARBA00022927"/>
    </source>
</evidence>
<reference evidence="11" key="1">
    <citation type="submission" date="2017-07" db="EMBL/GenBank/DDBJ databases">
        <title>P. damselae subsp. piscicida MT1415, type II secretion system gene cluster, complete sequence.</title>
        <authorList>
            <person name="Osorio C.R."/>
        </authorList>
    </citation>
    <scope>NUCLEOTIDE SEQUENCE</scope>
    <source>
        <strain evidence="11">MT1415</strain>
    </source>
</reference>
<protein>
    <recommendedName>
        <fullName evidence="3">Type II secretion system protein N</fullName>
    </recommendedName>
    <alternativeName>
        <fullName evidence="10">General secretion pathway protein N</fullName>
    </alternativeName>
</protein>
<dbReference type="GO" id="GO:0015627">
    <property type="term" value="C:type II protein secretion system complex"/>
    <property type="evidence" value="ECO:0007669"/>
    <property type="project" value="InterPro"/>
</dbReference>
<keyword evidence="7" id="KW-0812">Transmembrane</keyword>
<sequence length="253" mass="27390">MKFKLALGASFGAVFIASAIAHIPASWVWQQAPVVPGLTVTGISGTVWQGRADKVSWQQQSLGQVYWDINVLDLLTAKVSADVRFGQGSDMALRGRGEVGYTLSGGPYAKQLMVSLPAQQALNYAKLPIPLTATGHLELALQEYQFAVPYCKSLTGTLTWSQPKVGTPMGDLELGQAKADLRCVKGNLQTSVKQSSTDVSSEWSATLDQRQNYQVSGWFKPGANFPTALGSQLKWLGNPDSKGQYRINQQGRL</sequence>
<evidence type="ECO:0000256" key="4">
    <source>
        <dbReference type="ARBA" id="ARBA00022448"/>
    </source>
</evidence>
<comment type="similarity">
    <text evidence="2">Belongs to the GSP N family.</text>
</comment>
<dbReference type="EMBL" id="MF537591">
    <property type="protein sequence ID" value="ATU81714.1"/>
    <property type="molecule type" value="Genomic_DNA"/>
</dbReference>
<organism evidence="11">
    <name type="scientific">Photobacterium damsela subsp. piscicida</name>
    <name type="common">Pasteurella piscicida</name>
    <dbReference type="NCBI Taxonomy" id="38294"/>
    <lineage>
        <taxon>Bacteria</taxon>
        <taxon>Pseudomonadati</taxon>
        <taxon>Pseudomonadota</taxon>
        <taxon>Gammaproteobacteria</taxon>
        <taxon>Vibrionales</taxon>
        <taxon>Vibrionaceae</taxon>
        <taxon>Photobacterium</taxon>
    </lineage>
</organism>
<evidence type="ECO:0000256" key="2">
    <source>
        <dbReference type="ARBA" id="ARBA00007208"/>
    </source>
</evidence>
<evidence type="ECO:0000256" key="7">
    <source>
        <dbReference type="ARBA" id="ARBA00022692"/>
    </source>
</evidence>
<dbReference type="InterPro" id="IPR022792">
    <property type="entry name" value="T2SS_protein-GspN"/>
</dbReference>
<dbReference type="Pfam" id="PF01203">
    <property type="entry name" value="T2SSN"/>
    <property type="match status" value="1"/>
</dbReference>
<evidence type="ECO:0000256" key="3">
    <source>
        <dbReference type="ARBA" id="ARBA00021563"/>
    </source>
</evidence>